<keyword evidence="3" id="KW-1185">Reference proteome</keyword>
<name>A0A9D4MQB0_DREPO</name>
<dbReference type="Pfam" id="PF05699">
    <property type="entry name" value="Dimer_Tnp_hAT"/>
    <property type="match status" value="1"/>
</dbReference>
<dbReference type="InterPro" id="IPR008906">
    <property type="entry name" value="HATC_C_dom"/>
</dbReference>
<proteinExistence type="predicted"/>
<dbReference type="PANTHER" id="PTHR46880">
    <property type="entry name" value="RAS-ASSOCIATING DOMAIN-CONTAINING PROTEIN"/>
    <property type="match status" value="1"/>
</dbReference>
<accession>A0A9D4MQB0</accession>
<gene>
    <name evidence="2" type="ORF">DPMN_005464</name>
</gene>
<evidence type="ECO:0000259" key="1">
    <source>
        <dbReference type="Pfam" id="PF05699"/>
    </source>
</evidence>
<comment type="caution">
    <text evidence="2">The sequence shown here is derived from an EMBL/GenBank/DDBJ whole genome shotgun (WGS) entry which is preliminary data.</text>
</comment>
<reference evidence="2" key="2">
    <citation type="submission" date="2020-11" db="EMBL/GenBank/DDBJ databases">
        <authorList>
            <person name="McCartney M.A."/>
            <person name="Auch B."/>
            <person name="Kono T."/>
            <person name="Mallez S."/>
            <person name="Becker A."/>
            <person name="Gohl D.M."/>
            <person name="Silverstein K.A.T."/>
            <person name="Koren S."/>
            <person name="Bechman K.B."/>
            <person name="Herman A."/>
            <person name="Abrahante J.E."/>
            <person name="Garbe J."/>
        </authorList>
    </citation>
    <scope>NUCLEOTIDE SEQUENCE</scope>
    <source>
        <strain evidence="2">Duluth1</strain>
        <tissue evidence="2">Whole animal</tissue>
    </source>
</reference>
<dbReference type="EMBL" id="JAIWYP010000001">
    <property type="protein sequence ID" value="KAH3881538.1"/>
    <property type="molecule type" value="Genomic_DNA"/>
</dbReference>
<evidence type="ECO:0000313" key="3">
    <source>
        <dbReference type="Proteomes" id="UP000828390"/>
    </source>
</evidence>
<dbReference type="Proteomes" id="UP000828390">
    <property type="component" value="Unassembled WGS sequence"/>
</dbReference>
<protein>
    <recommendedName>
        <fullName evidence="1">HAT C-terminal dimerisation domain-containing protein</fullName>
    </recommendedName>
</protein>
<dbReference type="PANTHER" id="PTHR46880:SF5">
    <property type="entry name" value="DUF4371 DOMAIN-CONTAINING PROTEIN"/>
    <property type="match status" value="1"/>
</dbReference>
<feature type="domain" description="HAT C-terminal dimerisation" evidence="1">
    <location>
        <begin position="2"/>
        <end position="38"/>
    </location>
</feature>
<dbReference type="GO" id="GO:0046983">
    <property type="term" value="F:protein dimerization activity"/>
    <property type="evidence" value="ECO:0007669"/>
    <property type="project" value="InterPro"/>
</dbReference>
<sequence>MVVTSVECERSFSTQNRLKNMFRSSLKEENLDLLISMNMYQVPVGSYDPSSAVLVWLKDKKRRKKRLFQGYKPRAKKLKKSSDE</sequence>
<reference evidence="2" key="1">
    <citation type="journal article" date="2019" name="bioRxiv">
        <title>The Genome of the Zebra Mussel, Dreissena polymorpha: A Resource for Invasive Species Research.</title>
        <authorList>
            <person name="McCartney M.A."/>
            <person name="Auch B."/>
            <person name="Kono T."/>
            <person name="Mallez S."/>
            <person name="Zhang Y."/>
            <person name="Obille A."/>
            <person name="Becker A."/>
            <person name="Abrahante J.E."/>
            <person name="Garbe J."/>
            <person name="Badalamenti J.P."/>
            <person name="Herman A."/>
            <person name="Mangelson H."/>
            <person name="Liachko I."/>
            <person name="Sullivan S."/>
            <person name="Sone E.D."/>
            <person name="Koren S."/>
            <person name="Silverstein K.A.T."/>
            <person name="Beckman K.B."/>
            <person name="Gohl D.M."/>
        </authorList>
    </citation>
    <scope>NUCLEOTIDE SEQUENCE</scope>
    <source>
        <strain evidence="2">Duluth1</strain>
        <tissue evidence="2">Whole animal</tissue>
    </source>
</reference>
<organism evidence="2 3">
    <name type="scientific">Dreissena polymorpha</name>
    <name type="common">Zebra mussel</name>
    <name type="synonym">Mytilus polymorpha</name>
    <dbReference type="NCBI Taxonomy" id="45954"/>
    <lineage>
        <taxon>Eukaryota</taxon>
        <taxon>Metazoa</taxon>
        <taxon>Spiralia</taxon>
        <taxon>Lophotrochozoa</taxon>
        <taxon>Mollusca</taxon>
        <taxon>Bivalvia</taxon>
        <taxon>Autobranchia</taxon>
        <taxon>Heteroconchia</taxon>
        <taxon>Euheterodonta</taxon>
        <taxon>Imparidentia</taxon>
        <taxon>Neoheterodontei</taxon>
        <taxon>Myida</taxon>
        <taxon>Dreissenoidea</taxon>
        <taxon>Dreissenidae</taxon>
        <taxon>Dreissena</taxon>
    </lineage>
</organism>
<dbReference type="AlphaFoldDB" id="A0A9D4MQB0"/>
<evidence type="ECO:0000313" key="2">
    <source>
        <dbReference type="EMBL" id="KAH3881538.1"/>
    </source>
</evidence>